<evidence type="ECO:0000256" key="2">
    <source>
        <dbReference type="SAM" id="Phobius"/>
    </source>
</evidence>
<proteinExistence type="predicted"/>
<evidence type="ECO:0000313" key="3">
    <source>
        <dbReference type="EMBL" id="GIP52977.1"/>
    </source>
</evidence>
<evidence type="ECO:0000313" key="4">
    <source>
        <dbReference type="Proteomes" id="UP000679992"/>
    </source>
</evidence>
<dbReference type="Pfam" id="PF12666">
    <property type="entry name" value="PrgI"/>
    <property type="match status" value="1"/>
</dbReference>
<dbReference type="InterPro" id="IPR024414">
    <property type="entry name" value="Uncharacterised_PrgI"/>
</dbReference>
<evidence type="ECO:0008006" key="5">
    <source>
        <dbReference type="Google" id="ProtNLM"/>
    </source>
</evidence>
<feature type="region of interest" description="Disordered" evidence="1">
    <location>
        <begin position="128"/>
        <end position="149"/>
    </location>
</feature>
<dbReference type="EMBL" id="BOSL01000005">
    <property type="protein sequence ID" value="GIP52977.1"/>
    <property type="molecule type" value="Genomic_DNA"/>
</dbReference>
<keyword evidence="2" id="KW-1133">Transmembrane helix</keyword>
<feature type="transmembrane region" description="Helical" evidence="2">
    <location>
        <begin position="27"/>
        <end position="48"/>
    </location>
</feature>
<accession>A0ABQ4MBF7</accession>
<sequence length="203" mass="23047">MAIEVRIPKEITEYKEKILFGLSIRQLICFSLAIVLSIGSYLLLTKVFYLSMDAASYVIIIESIPLMAIGFVRKNGFPFEKYFALFLRHKTGRNKLLYRPELLIDQIPDPNKASERTSKYAWIFEKEEGAGSGGPKPNRKEQKRSRVVRESEVFTVTKAGRKAKSKAAIRKIKKARQDYRAAKRRIAKETKKGSGPEIGTTAS</sequence>
<evidence type="ECO:0000256" key="1">
    <source>
        <dbReference type="SAM" id="MobiDB-lite"/>
    </source>
</evidence>
<dbReference type="Proteomes" id="UP000679992">
    <property type="component" value="Unassembled WGS sequence"/>
</dbReference>
<reference evidence="3 4" key="1">
    <citation type="submission" date="2021-03" db="EMBL/GenBank/DDBJ databases">
        <title>Antimicrobial resistance genes in bacteria isolated from Japanese honey, and their potential for conferring macrolide and lincosamide resistance in the American foulbrood pathogen Paenibacillus larvae.</title>
        <authorList>
            <person name="Okamoto M."/>
            <person name="Kumagai M."/>
            <person name="Kanamori H."/>
            <person name="Takamatsu D."/>
        </authorList>
    </citation>
    <scope>NUCLEOTIDE SEQUENCE [LARGE SCALE GENOMIC DNA]</scope>
    <source>
        <strain evidence="3 4">J42TS3</strain>
    </source>
</reference>
<comment type="caution">
    <text evidence="3">The sequence shown here is derived from an EMBL/GenBank/DDBJ whole genome shotgun (WGS) entry which is preliminary data.</text>
</comment>
<feature type="compositionally biased region" description="Basic and acidic residues" evidence="1">
    <location>
        <begin position="175"/>
        <end position="194"/>
    </location>
</feature>
<keyword evidence="2" id="KW-0472">Membrane</keyword>
<feature type="transmembrane region" description="Helical" evidence="2">
    <location>
        <begin position="54"/>
        <end position="72"/>
    </location>
</feature>
<gene>
    <name evidence="3" type="ORF">J42TS3_20120</name>
</gene>
<feature type="region of interest" description="Disordered" evidence="1">
    <location>
        <begin position="174"/>
        <end position="203"/>
    </location>
</feature>
<dbReference type="RefSeq" id="WP_213654654.1">
    <property type="nucleotide sequence ID" value="NZ_BOSL01000005.1"/>
</dbReference>
<keyword evidence="4" id="KW-1185">Reference proteome</keyword>
<organism evidence="3 4">
    <name type="scientific">Paenibacillus vini</name>
    <dbReference type="NCBI Taxonomy" id="1476024"/>
    <lineage>
        <taxon>Bacteria</taxon>
        <taxon>Bacillati</taxon>
        <taxon>Bacillota</taxon>
        <taxon>Bacilli</taxon>
        <taxon>Bacillales</taxon>
        <taxon>Paenibacillaceae</taxon>
        <taxon>Paenibacillus</taxon>
    </lineage>
</organism>
<protein>
    <recommendedName>
        <fullName evidence="5">PrgI family protein</fullName>
    </recommendedName>
</protein>
<keyword evidence="2" id="KW-0812">Transmembrane</keyword>
<name>A0ABQ4MBF7_9BACL</name>